<dbReference type="Gene3D" id="1.20.1250.20">
    <property type="entry name" value="MFS general substrate transporter like domains"/>
    <property type="match status" value="2"/>
</dbReference>
<evidence type="ECO:0000313" key="6">
    <source>
        <dbReference type="EMBL" id="PNG03314.1"/>
    </source>
</evidence>
<name>A0A2N8SLE3_STUST</name>
<evidence type="ECO:0000256" key="3">
    <source>
        <dbReference type="ARBA" id="ARBA00023136"/>
    </source>
</evidence>
<accession>A0A2N8SLE3</accession>
<dbReference type="AlphaFoldDB" id="A0A2N8SLE3"/>
<evidence type="ECO:0000259" key="5">
    <source>
        <dbReference type="PROSITE" id="PS50850"/>
    </source>
</evidence>
<comment type="caution">
    <text evidence="6">The sequence shown here is derived from an EMBL/GenBank/DDBJ whole genome shotgun (WGS) entry which is preliminary data.</text>
</comment>
<feature type="transmembrane region" description="Helical" evidence="4">
    <location>
        <begin position="380"/>
        <end position="401"/>
    </location>
</feature>
<proteinExistence type="predicted"/>
<dbReference type="InterPro" id="IPR050327">
    <property type="entry name" value="Proton-linked_MCT"/>
</dbReference>
<dbReference type="InterPro" id="IPR020846">
    <property type="entry name" value="MFS_dom"/>
</dbReference>
<feature type="transmembrane region" description="Helical" evidence="4">
    <location>
        <begin position="12"/>
        <end position="33"/>
    </location>
</feature>
<feature type="transmembrane region" description="Helical" evidence="4">
    <location>
        <begin position="287"/>
        <end position="308"/>
    </location>
</feature>
<dbReference type="InterPro" id="IPR036259">
    <property type="entry name" value="MFS_trans_sf"/>
</dbReference>
<organism evidence="6 7">
    <name type="scientific">Stutzerimonas stutzeri</name>
    <name type="common">Pseudomonas stutzeri</name>
    <dbReference type="NCBI Taxonomy" id="316"/>
    <lineage>
        <taxon>Bacteria</taxon>
        <taxon>Pseudomonadati</taxon>
        <taxon>Pseudomonadota</taxon>
        <taxon>Gammaproteobacteria</taxon>
        <taxon>Pseudomonadales</taxon>
        <taxon>Pseudomonadaceae</taxon>
        <taxon>Stutzerimonas</taxon>
    </lineage>
</organism>
<gene>
    <name evidence="6" type="ORF">CXL00_21305</name>
</gene>
<dbReference type="OrthoDB" id="3199327at2"/>
<dbReference type="PANTHER" id="PTHR11360">
    <property type="entry name" value="MONOCARBOXYLATE TRANSPORTER"/>
    <property type="match status" value="1"/>
</dbReference>
<keyword evidence="1 4" id="KW-0812">Transmembrane</keyword>
<evidence type="ECO:0000256" key="4">
    <source>
        <dbReference type="SAM" id="Phobius"/>
    </source>
</evidence>
<dbReference type="RefSeq" id="WP_021208015.1">
    <property type="nucleotide sequence ID" value="NZ_CP073105.1"/>
</dbReference>
<evidence type="ECO:0000256" key="2">
    <source>
        <dbReference type="ARBA" id="ARBA00022989"/>
    </source>
</evidence>
<dbReference type="PANTHER" id="PTHR11360:SF290">
    <property type="entry name" value="MONOCARBOXYLATE MFS PERMEASE"/>
    <property type="match status" value="1"/>
</dbReference>
<feature type="transmembrane region" description="Helical" evidence="4">
    <location>
        <begin position="314"/>
        <end position="339"/>
    </location>
</feature>
<feature type="transmembrane region" description="Helical" evidence="4">
    <location>
        <begin position="105"/>
        <end position="128"/>
    </location>
</feature>
<feature type="transmembrane region" description="Helical" evidence="4">
    <location>
        <begin position="172"/>
        <end position="194"/>
    </location>
</feature>
<dbReference type="Pfam" id="PF07690">
    <property type="entry name" value="MFS_1"/>
    <property type="match status" value="1"/>
</dbReference>
<dbReference type="Proteomes" id="UP000235897">
    <property type="component" value="Unassembled WGS sequence"/>
</dbReference>
<reference evidence="6 7" key="1">
    <citation type="submission" date="2018-01" db="EMBL/GenBank/DDBJ databases">
        <title>Denitrification phenotypes of diverse strains of Pseudomonas stutzeri.</title>
        <authorList>
            <person name="Milligan D.A."/>
            <person name="Bergaust L."/>
            <person name="Bakken L.R."/>
            <person name="Frostegard A."/>
        </authorList>
    </citation>
    <scope>NUCLEOTIDE SEQUENCE [LARGE SCALE GENOMIC DNA]</scope>
    <source>
        <strain evidence="6 7">28a3</strain>
    </source>
</reference>
<dbReference type="InterPro" id="IPR011701">
    <property type="entry name" value="MFS"/>
</dbReference>
<feature type="transmembrane region" description="Helical" evidence="4">
    <location>
        <begin position="225"/>
        <end position="249"/>
    </location>
</feature>
<keyword evidence="2 4" id="KW-1133">Transmembrane helix</keyword>
<keyword evidence="3 4" id="KW-0472">Membrane</keyword>
<evidence type="ECO:0000256" key="1">
    <source>
        <dbReference type="ARBA" id="ARBA00022692"/>
    </source>
</evidence>
<sequence length="416" mass="44777">MKNFDNTEFKRGWRILILAIVGVATSSSSLLLYSFSSMVIPLEEAMGWPRADLQASITALSLGTIIAAQMAGWLNLRYGLRLVTLISLVTLALSMFALSRASGSIWMLYLGFFLVPLAGLGTLQVTWSHLVNLWFEENRGFALAIILSGSGLAAIMLPLITTWAISRWDWRAGFIALGALPVLLALPLTLRWLLPVAKGHASHSMQSGAERSHPGMLLRDALRSWRFWICNLSMTLVVSCVVGMVTNIIPLLRDKGIAAEQASQIFSTFGISLILGRLVVGYLIDRLWAPGVAAVALLMPALACLVFLYADASIWLFVLATLLVGLGAGAEFDIAAFLIARYFGMRDYGRLFAVHLGLITAGAAAAPLLFGALYGASGSYTGLLAFCCICFTVGPLLLLGLGGYPVFEREAEAAPV</sequence>
<dbReference type="PROSITE" id="PS50850">
    <property type="entry name" value="MFS"/>
    <property type="match status" value="1"/>
</dbReference>
<dbReference type="EMBL" id="POUW01000010">
    <property type="protein sequence ID" value="PNG03314.1"/>
    <property type="molecule type" value="Genomic_DNA"/>
</dbReference>
<evidence type="ECO:0000313" key="7">
    <source>
        <dbReference type="Proteomes" id="UP000235897"/>
    </source>
</evidence>
<feature type="transmembrane region" description="Helical" evidence="4">
    <location>
        <begin position="53"/>
        <end position="71"/>
    </location>
</feature>
<feature type="domain" description="Major facilitator superfamily (MFS) profile" evidence="5">
    <location>
        <begin position="15"/>
        <end position="412"/>
    </location>
</feature>
<feature type="transmembrane region" description="Helical" evidence="4">
    <location>
        <begin position="351"/>
        <end position="374"/>
    </location>
</feature>
<feature type="transmembrane region" description="Helical" evidence="4">
    <location>
        <begin position="78"/>
        <end position="99"/>
    </location>
</feature>
<dbReference type="GO" id="GO:0022857">
    <property type="term" value="F:transmembrane transporter activity"/>
    <property type="evidence" value="ECO:0007669"/>
    <property type="project" value="InterPro"/>
</dbReference>
<dbReference type="CDD" id="cd17355">
    <property type="entry name" value="MFS_YcxA_like"/>
    <property type="match status" value="1"/>
</dbReference>
<feature type="transmembrane region" description="Helical" evidence="4">
    <location>
        <begin position="140"/>
        <end position="166"/>
    </location>
</feature>
<feature type="transmembrane region" description="Helical" evidence="4">
    <location>
        <begin position="261"/>
        <end position="280"/>
    </location>
</feature>
<protein>
    <submittedName>
        <fullName evidence="6">MFS transporter</fullName>
    </submittedName>
</protein>
<dbReference type="SUPFAM" id="SSF103473">
    <property type="entry name" value="MFS general substrate transporter"/>
    <property type="match status" value="1"/>
</dbReference>